<gene>
    <name evidence="2" type="ORF">H9849_07500</name>
</gene>
<keyword evidence="2" id="KW-0167">Capsid protein</keyword>
<dbReference type="Pfam" id="PF12652">
    <property type="entry name" value="CotJB"/>
    <property type="match status" value="1"/>
</dbReference>
<dbReference type="EMBL" id="DXEQ01000222">
    <property type="protein sequence ID" value="HIX72854.1"/>
    <property type="molecule type" value="Genomic_DNA"/>
</dbReference>
<proteinExistence type="predicted"/>
<name>A0A9D2BF09_9FIRM</name>
<comment type="caution">
    <text evidence="2">The sequence shown here is derived from an EMBL/GenBank/DDBJ whole genome shotgun (WGS) entry which is preliminary data.</text>
</comment>
<evidence type="ECO:0000313" key="2">
    <source>
        <dbReference type="EMBL" id="HIX72854.1"/>
    </source>
</evidence>
<dbReference type="InterPro" id="IPR024207">
    <property type="entry name" value="CotJB_dom"/>
</dbReference>
<evidence type="ECO:0000313" key="3">
    <source>
        <dbReference type="Proteomes" id="UP000886805"/>
    </source>
</evidence>
<reference evidence="2" key="2">
    <citation type="submission" date="2021-04" db="EMBL/GenBank/DDBJ databases">
        <authorList>
            <person name="Gilroy R."/>
        </authorList>
    </citation>
    <scope>NUCLEOTIDE SEQUENCE</scope>
    <source>
        <strain evidence="2">ChiSxjej3B15-1167</strain>
    </source>
</reference>
<sequence>MPQMEKKKLLFYIDAVSFAALEASLYLDTHPEDPGALEYFHHYNEARQQALKEYAHRFGPLTLGDAQKTEQCDGKWKWATQPWPWEGEC</sequence>
<dbReference type="AlphaFoldDB" id="A0A9D2BF09"/>
<evidence type="ECO:0000259" key="1">
    <source>
        <dbReference type="Pfam" id="PF12652"/>
    </source>
</evidence>
<reference evidence="2" key="1">
    <citation type="journal article" date="2021" name="PeerJ">
        <title>Extensive microbial diversity within the chicken gut microbiome revealed by metagenomics and culture.</title>
        <authorList>
            <person name="Gilroy R."/>
            <person name="Ravi A."/>
            <person name="Getino M."/>
            <person name="Pursley I."/>
            <person name="Horton D.L."/>
            <person name="Alikhan N.F."/>
            <person name="Baker D."/>
            <person name="Gharbi K."/>
            <person name="Hall N."/>
            <person name="Watson M."/>
            <person name="Adriaenssens E.M."/>
            <person name="Foster-Nyarko E."/>
            <person name="Jarju S."/>
            <person name="Secka A."/>
            <person name="Antonio M."/>
            <person name="Oren A."/>
            <person name="Chaudhuri R.R."/>
            <person name="La Ragione R."/>
            <person name="Hildebrand F."/>
            <person name="Pallen M.J."/>
        </authorList>
    </citation>
    <scope>NUCLEOTIDE SEQUENCE</scope>
    <source>
        <strain evidence="2">ChiSxjej3B15-1167</strain>
    </source>
</reference>
<dbReference type="Proteomes" id="UP000886805">
    <property type="component" value="Unassembled WGS sequence"/>
</dbReference>
<protein>
    <submittedName>
        <fullName evidence="2">Spore coat protein CotJB</fullName>
    </submittedName>
</protein>
<feature type="domain" description="Protein CotJB" evidence="1">
    <location>
        <begin position="8"/>
        <end position="86"/>
    </location>
</feature>
<accession>A0A9D2BF09</accession>
<organism evidence="2 3">
    <name type="scientific">Candidatus Anaerobutyricum stercoripullorum</name>
    <dbReference type="NCBI Taxonomy" id="2838456"/>
    <lineage>
        <taxon>Bacteria</taxon>
        <taxon>Bacillati</taxon>
        <taxon>Bacillota</taxon>
        <taxon>Clostridia</taxon>
        <taxon>Lachnospirales</taxon>
        <taxon>Lachnospiraceae</taxon>
        <taxon>Anaerobutyricum</taxon>
    </lineage>
</organism>
<keyword evidence="2" id="KW-0946">Virion</keyword>